<keyword evidence="5" id="KW-0712">Selenocysteine</keyword>
<dbReference type="GO" id="GO:0006816">
    <property type="term" value="P:calcium ion transport"/>
    <property type="evidence" value="ECO:0007669"/>
    <property type="project" value="TreeGrafter"/>
</dbReference>
<dbReference type="InterPro" id="IPR024491">
    <property type="entry name" value="Se_SelK/SelG"/>
</dbReference>
<dbReference type="GO" id="GO:0005794">
    <property type="term" value="C:Golgi apparatus"/>
    <property type="evidence" value="ECO:0007669"/>
    <property type="project" value="TreeGrafter"/>
</dbReference>
<organism evidence="12 13">
    <name type="scientific">Octodon degus</name>
    <name type="common">Degu</name>
    <name type="synonym">Sciurus degus</name>
    <dbReference type="NCBI Taxonomy" id="10160"/>
    <lineage>
        <taxon>Eukaryota</taxon>
        <taxon>Metazoa</taxon>
        <taxon>Chordata</taxon>
        <taxon>Craniata</taxon>
        <taxon>Vertebrata</taxon>
        <taxon>Euteleostomi</taxon>
        <taxon>Mammalia</taxon>
        <taxon>Eutheria</taxon>
        <taxon>Euarchontoglires</taxon>
        <taxon>Glires</taxon>
        <taxon>Rodentia</taxon>
        <taxon>Hystricomorpha</taxon>
        <taxon>Octodontidae</taxon>
        <taxon>Octodon</taxon>
    </lineage>
</organism>
<evidence type="ECO:0000256" key="9">
    <source>
        <dbReference type="ARBA" id="ARBA00046751"/>
    </source>
</evidence>
<evidence type="ECO:0000256" key="11">
    <source>
        <dbReference type="SAM" id="Phobius"/>
    </source>
</evidence>
<keyword evidence="12" id="KW-1185">Reference proteome</keyword>
<proteinExistence type="inferred from homology"/>
<evidence type="ECO:0000256" key="2">
    <source>
        <dbReference type="ARBA" id="ARBA00008504"/>
    </source>
</evidence>
<comment type="similarity">
    <text evidence="2">Belongs to the selenoprotein K family.</text>
</comment>
<evidence type="ECO:0000313" key="13">
    <source>
        <dbReference type="RefSeq" id="XP_012368883.1"/>
    </source>
</evidence>
<dbReference type="PANTHER" id="PTHR16875">
    <property type="entry name" value="SELENOPROTEIN K"/>
    <property type="match status" value="1"/>
</dbReference>
<evidence type="ECO:0000256" key="5">
    <source>
        <dbReference type="ARBA" id="ARBA00022933"/>
    </source>
</evidence>
<dbReference type="OrthoDB" id="167295at2759"/>
<dbReference type="GeneID" id="101562218"/>
<dbReference type="GO" id="GO:0032469">
    <property type="term" value="P:endoplasmic reticulum calcium ion homeostasis"/>
    <property type="evidence" value="ECO:0007669"/>
    <property type="project" value="TreeGrafter"/>
</dbReference>
<evidence type="ECO:0000256" key="4">
    <source>
        <dbReference type="ARBA" id="ARBA00022692"/>
    </source>
</evidence>
<evidence type="ECO:0000256" key="7">
    <source>
        <dbReference type="ARBA" id="ARBA00023136"/>
    </source>
</evidence>
<comment type="subcellular location">
    <subcellularLocation>
        <location evidence="1">Membrane</location>
        <topology evidence="1">Single-pass membrane protein</topology>
    </subcellularLocation>
</comment>
<dbReference type="Pfam" id="PF10961">
    <property type="entry name" value="SelK_SelG"/>
    <property type="match status" value="1"/>
</dbReference>
<protein>
    <recommendedName>
        <fullName evidence="3">Selenoprotein K</fullName>
    </recommendedName>
</protein>
<dbReference type="AlphaFoldDB" id="A0A6P3V9E6"/>
<dbReference type="RefSeq" id="XP_012368883.1">
    <property type="nucleotide sequence ID" value="XM_012513429.1"/>
</dbReference>
<comment type="subunit">
    <text evidence="9">Interacts with DERL1, DERL2, DERL3 and SELENOS. The SELENOK-SELENOS complex interacts with VCP. Interacts with ZDHHC6.</text>
</comment>
<reference evidence="13" key="1">
    <citation type="submission" date="2025-08" db="UniProtKB">
        <authorList>
            <consortium name="RefSeq"/>
        </authorList>
    </citation>
    <scope>IDENTIFICATION</scope>
</reference>
<keyword evidence="6 11" id="KW-1133">Transmembrane helix</keyword>
<evidence type="ECO:0000256" key="6">
    <source>
        <dbReference type="ARBA" id="ARBA00022989"/>
    </source>
</evidence>
<keyword evidence="4 11" id="KW-0812">Transmembrane</keyword>
<evidence type="ECO:0000256" key="8">
    <source>
        <dbReference type="ARBA" id="ARBA00045265"/>
    </source>
</evidence>
<evidence type="ECO:0000313" key="12">
    <source>
        <dbReference type="Proteomes" id="UP000515203"/>
    </source>
</evidence>
<evidence type="ECO:0000256" key="10">
    <source>
        <dbReference type="SAM" id="MobiDB-lite"/>
    </source>
</evidence>
<dbReference type="PANTHER" id="PTHR16875:SF0">
    <property type="entry name" value="SELENOPROTEIN K"/>
    <property type="match status" value="1"/>
</dbReference>
<name>A0A6P3V9E6_OCTDE</name>
<sequence length="89" mass="10147">MVYMSNGQGLDSQSRSSWRLSLTTDFFWGITEFVILFFKTLLQQDVKKGRGYRNSFGSIYDDGRRPPGNPPQRMGRIKHLHGPSPPPMG</sequence>
<feature type="transmembrane region" description="Helical" evidence="11">
    <location>
        <begin position="20"/>
        <end position="42"/>
    </location>
</feature>
<dbReference type="GO" id="GO:0005789">
    <property type="term" value="C:endoplasmic reticulum membrane"/>
    <property type="evidence" value="ECO:0007669"/>
    <property type="project" value="TreeGrafter"/>
</dbReference>
<evidence type="ECO:0000256" key="1">
    <source>
        <dbReference type="ARBA" id="ARBA00004167"/>
    </source>
</evidence>
<dbReference type="Proteomes" id="UP000515203">
    <property type="component" value="Unplaced"/>
</dbReference>
<keyword evidence="7 11" id="KW-0472">Membrane</keyword>
<evidence type="ECO:0000256" key="3">
    <source>
        <dbReference type="ARBA" id="ARBA00020495"/>
    </source>
</evidence>
<feature type="region of interest" description="Disordered" evidence="10">
    <location>
        <begin position="51"/>
        <end position="89"/>
    </location>
</feature>
<dbReference type="InParanoid" id="A0A6P3V9E6"/>
<accession>A0A6P3V9E6</accession>
<comment type="function">
    <text evidence="8">Required for Ca(2+) flux in immune cells and plays a role in T-cell proliferation and in T-cell and neutrophil migration. Involved in endoplasmic reticulum-associated degradation (ERAD) of soluble glycosylated proteins. Required for palmitoylation and cell surface expression of CD36 and involved in macrophage uptake of low-density lipoprotein and in foam cell formation. Together with ZDHHC6, required for palmitoylation of ITPR1 in immune cells, leading to regulate ITPR1 stability and function. Plays a role in protection of cells from ER stress-induced apoptosis. Protects cells from oxidative stress when overexpressed in cardiomyocytes.</text>
</comment>
<gene>
    <name evidence="13" type="primary">LOC101562218</name>
</gene>